<dbReference type="Proteomes" id="UP000767327">
    <property type="component" value="Unassembled WGS sequence"/>
</dbReference>
<accession>A0A971D0C4</accession>
<reference evidence="2" key="2">
    <citation type="submission" date="2020-01" db="EMBL/GenBank/DDBJ databases">
        <authorList>
            <person name="Campanaro S."/>
        </authorList>
    </citation>
    <scope>NUCLEOTIDE SEQUENCE</scope>
    <source>
        <strain evidence="2">AS01afH2WH_6</strain>
    </source>
</reference>
<dbReference type="GO" id="GO:0019941">
    <property type="term" value="P:modification-dependent protein catabolic process"/>
    <property type="evidence" value="ECO:0007669"/>
    <property type="project" value="InterPro"/>
</dbReference>
<dbReference type="EMBL" id="JAAXZR010000025">
    <property type="protein sequence ID" value="NLT80102.1"/>
    <property type="molecule type" value="Genomic_DNA"/>
</dbReference>
<dbReference type="GO" id="GO:0016811">
    <property type="term" value="F:hydrolase activity, acting on carbon-nitrogen (but not peptide) bonds, in linear amides"/>
    <property type="evidence" value="ECO:0007669"/>
    <property type="project" value="InterPro"/>
</dbReference>
<name>A0A971D0C4_9BIFI</name>
<dbReference type="GO" id="GO:0005524">
    <property type="term" value="F:ATP binding"/>
    <property type="evidence" value="ECO:0007669"/>
    <property type="project" value="TreeGrafter"/>
</dbReference>
<dbReference type="PANTHER" id="PTHR42307">
    <property type="entry name" value="PUP DEAMIDASE/DEPUPYLASE"/>
    <property type="match status" value="1"/>
</dbReference>
<sequence length="573" mass="64322">MSVRRVMGTETEYAVSREDSPIDNPVQLSFDVVQGASTDISSHIRWDYRQEDPINDARGTRLERASARPDMLTDTPSWHITNVIASNGGRIYVDHAHPEYSAPESADPFEAVKYDAAGDLLMHDAAERASRLIGKHILLHRNNVDGKGASWGTHESYRSLRAVPFAVVSQMMTAHFVTRQLYTGSGRVGIGERGESAGYQLSQRADYIHTRIGLQTTFDRPIVNTRDESHDTEAYRRLHVIVGDANRMQVPQLLKLGTTSMLLWLTEHARESGVHLEGLLEELTLADPVKALHQVSHDLTLGVRLSMESGEELTAMQIQTRLFRAVAEAGSTVHGCDEQGQVIWPDEATTRIMAMWKRAIEDLRKLAESDDETRLEMSDQSSRFEWLFKWQIVEGLRRRYHPESGMSDAASWADPRLRAVDLSWARLDGRSIFDRIRTRVDAPIGDAAIHDACRTPPNDTRAWLRAELLERFPQEIVAMSWSSITVRDMTQHATDTGGGVPDIAVLQDSSAGLQRDVRQRHNALWSLDIPDAMSFNRKQIADALDGVQHAKDALELCEARVHAGGQRHIIRSV</sequence>
<evidence type="ECO:0000313" key="3">
    <source>
        <dbReference type="Proteomes" id="UP000767327"/>
    </source>
</evidence>
<dbReference type="InterPro" id="IPR004347">
    <property type="entry name" value="Pup_ligase/deamidase"/>
</dbReference>
<dbReference type="GO" id="GO:0008233">
    <property type="term" value="F:peptidase activity"/>
    <property type="evidence" value="ECO:0007669"/>
    <property type="project" value="InterPro"/>
</dbReference>
<protein>
    <submittedName>
        <fullName evidence="2">Proteasome accessory factor PafA2</fullName>
    </submittedName>
</protein>
<gene>
    <name evidence="2" type="ORF">GXW98_07460</name>
</gene>
<evidence type="ECO:0000313" key="2">
    <source>
        <dbReference type="EMBL" id="NLT80102.1"/>
    </source>
</evidence>
<dbReference type="RefSeq" id="WP_273174155.1">
    <property type="nucleotide sequence ID" value="NZ_JAAXZR010000025.1"/>
</dbReference>
<proteinExistence type="inferred from homology"/>
<dbReference type="PANTHER" id="PTHR42307:SF2">
    <property type="entry name" value="PUP DEAMIDASE_DEPUPYLASE"/>
    <property type="match status" value="1"/>
</dbReference>
<organism evidence="2 3">
    <name type="scientific">Bifidobacterium crudilactis</name>
    <dbReference type="NCBI Taxonomy" id="327277"/>
    <lineage>
        <taxon>Bacteria</taxon>
        <taxon>Bacillati</taxon>
        <taxon>Actinomycetota</taxon>
        <taxon>Actinomycetes</taxon>
        <taxon>Bifidobacteriales</taxon>
        <taxon>Bifidobacteriaceae</taxon>
        <taxon>Bifidobacterium</taxon>
    </lineage>
</organism>
<dbReference type="Pfam" id="PF03136">
    <property type="entry name" value="Pup_ligase"/>
    <property type="match status" value="1"/>
</dbReference>
<dbReference type="NCBIfam" id="TIGR03688">
    <property type="entry name" value="depupylase_Dop"/>
    <property type="match status" value="1"/>
</dbReference>
<dbReference type="GO" id="GO:0010498">
    <property type="term" value="P:proteasomal protein catabolic process"/>
    <property type="evidence" value="ECO:0007669"/>
    <property type="project" value="InterPro"/>
</dbReference>
<dbReference type="GO" id="GO:0000502">
    <property type="term" value="C:proteasome complex"/>
    <property type="evidence" value="ECO:0007669"/>
    <property type="project" value="UniProtKB-KW"/>
</dbReference>
<comment type="similarity">
    <text evidence="1">Belongs to the Pup ligase/Pup deamidase family. Pup deamidase subfamily.</text>
</comment>
<dbReference type="GO" id="GO:0070490">
    <property type="term" value="P:protein pupylation"/>
    <property type="evidence" value="ECO:0007669"/>
    <property type="project" value="TreeGrafter"/>
</dbReference>
<dbReference type="InterPro" id="IPR022366">
    <property type="entry name" value="Pup_deamidase"/>
</dbReference>
<evidence type="ECO:0000256" key="1">
    <source>
        <dbReference type="ARBA" id="ARBA00009114"/>
    </source>
</evidence>
<keyword evidence="2" id="KW-0647">Proteasome</keyword>
<reference evidence="2" key="1">
    <citation type="journal article" date="2020" name="Biotechnol. Biofuels">
        <title>New insights from the biogas microbiome by comprehensive genome-resolved metagenomics of nearly 1600 species originating from multiple anaerobic digesters.</title>
        <authorList>
            <person name="Campanaro S."/>
            <person name="Treu L."/>
            <person name="Rodriguez-R L.M."/>
            <person name="Kovalovszki A."/>
            <person name="Ziels R.M."/>
            <person name="Maus I."/>
            <person name="Zhu X."/>
            <person name="Kougias P.G."/>
            <person name="Basile A."/>
            <person name="Luo G."/>
            <person name="Schluter A."/>
            <person name="Konstantinidis K.T."/>
            <person name="Angelidaki I."/>
        </authorList>
    </citation>
    <scope>NUCLEOTIDE SEQUENCE</scope>
    <source>
        <strain evidence="2">AS01afH2WH_6</strain>
    </source>
</reference>
<dbReference type="AlphaFoldDB" id="A0A971D0C4"/>
<comment type="caution">
    <text evidence="2">The sequence shown here is derived from an EMBL/GenBank/DDBJ whole genome shotgun (WGS) entry which is preliminary data.</text>
</comment>